<reference evidence="2 3" key="1">
    <citation type="submission" date="2017-08" db="EMBL/GenBank/DDBJ databases">
        <title>Acidophilic green algal genome provides insights into adaptation to an acidic environment.</title>
        <authorList>
            <person name="Hirooka S."/>
            <person name="Hirose Y."/>
            <person name="Kanesaki Y."/>
            <person name="Higuchi S."/>
            <person name="Fujiwara T."/>
            <person name="Onuma R."/>
            <person name="Era A."/>
            <person name="Ohbayashi R."/>
            <person name="Uzuka A."/>
            <person name="Nozaki H."/>
            <person name="Yoshikawa H."/>
            <person name="Miyagishima S.Y."/>
        </authorList>
    </citation>
    <scope>NUCLEOTIDE SEQUENCE [LARGE SCALE GENOMIC DNA]</scope>
    <source>
        <strain evidence="2 3">NIES-2499</strain>
    </source>
</reference>
<feature type="domain" description="Serine aminopeptidase S33" evidence="1">
    <location>
        <begin position="84"/>
        <end position="304"/>
    </location>
</feature>
<name>A0A250XHK6_9CHLO</name>
<dbReference type="EMBL" id="BEGY01000082">
    <property type="protein sequence ID" value="GAX82567.1"/>
    <property type="molecule type" value="Genomic_DNA"/>
</dbReference>
<keyword evidence="3" id="KW-1185">Reference proteome</keyword>
<dbReference type="OrthoDB" id="2498029at2759"/>
<dbReference type="PANTHER" id="PTHR11614">
    <property type="entry name" value="PHOSPHOLIPASE-RELATED"/>
    <property type="match status" value="1"/>
</dbReference>
<evidence type="ECO:0000313" key="3">
    <source>
        <dbReference type="Proteomes" id="UP000232323"/>
    </source>
</evidence>
<organism evidence="2 3">
    <name type="scientific">Chlamydomonas eustigma</name>
    <dbReference type="NCBI Taxonomy" id="1157962"/>
    <lineage>
        <taxon>Eukaryota</taxon>
        <taxon>Viridiplantae</taxon>
        <taxon>Chlorophyta</taxon>
        <taxon>core chlorophytes</taxon>
        <taxon>Chlorophyceae</taxon>
        <taxon>CS clade</taxon>
        <taxon>Chlamydomonadales</taxon>
        <taxon>Chlamydomonadaceae</taxon>
        <taxon>Chlamydomonas</taxon>
    </lineage>
</organism>
<evidence type="ECO:0000259" key="1">
    <source>
        <dbReference type="Pfam" id="PF12146"/>
    </source>
</evidence>
<dbReference type="STRING" id="1157962.A0A250XHK6"/>
<dbReference type="AlphaFoldDB" id="A0A250XHK6"/>
<dbReference type="Proteomes" id="UP000232323">
    <property type="component" value="Unassembled WGS sequence"/>
</dbReference>
<dbReference type="InterPro" id="IPR022742">
    <property type="entry name" value="Hydrolase_4"/>
</dbReference>
<dbReference type="InterPro" id="IPR051044">
    <property type="entry name" value="MAG_DAG_Lipase"/>
</dbReference>
<dbReference type="Pfam" id="PF12146">
    <property type="entry name" value="Hydrolase_4"/>
    <property type="match status" value="1"/>
</dbReference>
<dbReference type="InterPro" id="IPR029058">
    <property type="entry name" value="AB_hydrolase_fold"/>
</dbReference>
<dbReference type="SUPFAM" id="SSF53474">
    <property type="entry name" value="alpha/beta-Hydrolases"/>
    <property type="match status" value="1"/>
</dbReference>
<dbReference type="Gene3D" id="3.40.50.1820">
    <property type="entry name" value="alpha/beta hydrolase"/>
    <property type="match status" value="1"/>
</dbReference>
<accession>A0A250XHK6</accession>
<sequence>MPSAYLSPEAQKFLDNQPPSEICGEHGTMRYVNNRKGISLCCYFWPSKEPKGIIQILHGHGSYIPYSFLVTKVAGQPPVYEGSWVQKLNEHGYSVCGLDQQGSGRSEGLRHYCRSFDEYVDNGLLLARQCTEMGVAGFENGLPKFVLGESVSGCIAVIMALKEKNLFSGVVLLAPMLSLEKVARSGMNRVLRPIGMLLNLMAPTWELVSSPISPMFPDLQEKFDKDPVNKHGNTRVRNAMEYQRVTSHLMANLDKIDFPFLVFHSEKDTMVDVDGSKALYAEASSADKTLRYVNQMWHVIVKEPGNADVLAEICIEVRRG</sequence>
<proteinExistence type="predicted"/>
<comment type="caution">
    <text evidence="2">The sequence shown here is derived from an EMBL/GenBank/DDBJ whole genome shotgun (WGS) entry which is preliminary data.</text>
</comment>
<protein>
    <recommendedName>
        <fullName evidence="1">Serine aminopeptidase S33 domain-containing protein</fullName>
    </recommendedName>
</protein>
<evidence type="ECO:0000313" key="2">
    <source>
        <dbReference type="EMBL" id="GAX82567.1"/>
    </source>
</evidence>
<gene>
    <name evidence="2" type="ORF">CEUSTIGMA_g9993.t1</name>
</gene>